<protein>
    <submittedName>
        <fullName evidence="4">Tetratricopeptide repeat protein</fullName>
    </submittedName>
</protein>
<gene>
    <name evidence="4" type="ORF">HCT14_05140</name>
</gene>
<dbReference type="SUPFAM" id="SSF48452">
    <property type="entry name" value="TPR-like"/>
    <property type="match status" value="2"/>
</dbReference>
<feature type="repeat" description="TPR" evidence="3">
    <location>
        <begin position="178"/>
        <end position="211"/>
    </location>
</feature>
<dbReference type="Proteomes" id="UP000711995">
    <property type="component" value="Unassembled WGS sequence"/>
</dbReference>
<dbReference type="EMBL" id="JAATLJ010000001">
    <property type="protein sequence ID" value="NIZ40887.1"/>
    <property type="molecule type" value="Genomic_DNA"/>
</dbReference>
<dbReference type="SMART" id="SM00028">
    <property type="entry name" value="TPR"/>
    <property type="match status" value="4"/>
</dbReference>
<keyword evidence="5" id="KW-1185">Reference proteome</keyword>
<dbReference type="PANTHER" id="PTHR44943">
    <property type="entry name" value="CELLULOSE SYNTHASE OPERON PROTEIN C"/>
    <property type="match status" value="1"/>
</dbReference>
<comment type="caution">
    <text evidence="4">The sequence shown here is derived from an EMBL/GenBank/DDBJ whole genome shotgun (WGS) entry which is preliminary data.</text>
</comment>
<dbReference type="Gene3D" id="1.25.40.10">
    <property type="entry name" value="Tetratricopeptide repeat domain"/>
    <property type="match status" value="3"/>
</dbReference>
<dbReference type="AlphaFoldDB" id="A0A968G985"/>
<sequence>MNEDEELKNAGVYLYNEGKYESALAKFLLTSQTDLGISMMYLGFCYTRLKQFDAAIIALESIHYELLTPTQYTQSKLSLGYLYTETEQLEKAHSLFEALSDYAPDNSQIWALWGYVAQLQGNYDIAVRRYRKAITLDNGNANALNSLAYLYAMIDDISHLEEALGHARRAVSISPQNASYLDTLGWICLKLNKKSDALEYLQRALSLRENDPVIKEHLEAARHAVTKR</sequence>
<evidence type="ECO:0000256" key="3">
    <source>
        <dbReference type="PROSITE-ProRule" id="PRU00339"/>
    </source>
</evidence>
<feature type="repeat" description="TPR" evidence="3">
    <location>
        <begin position="107"/>
        <end position="140"/>
    </location>
</feature>
<feature type="repeat" description="TPR" evidence="3">
    <location>
        <begin position="73"/>
        <end position="106"/>
    </location>
</feature>
<dbReference type="PANTHER" id="PTHR44943:SF8">
    <property type="entry name" value="TPR REPEAT-CONTAINING PROTEIN MJ0263"/>
    <property type="match status" value="1"/>
</dbReference>
<keyword evidence="2 3" id="KW-0802">TPR repeat</keyword>
<dbReference type="RefSeq" id="WP_167700474.1">
    <property type="nucleotide sequence ID" value="NZ_CP118174.1"/>
</dbReference>
<dbReference type="PROSITE" id="PS50005">
    <property type="entry name" value="TPR"/>
    <property type="match status" value="3"/>
</dbReference>
<evidence type="ECO:0000256" key="2">
    <source>
        <dbReference type="ARBA" id="ARBA00022803"/>
    </source>
</evidence>
<keyword evidence="1" id="KW-0677">Repeat</keyword>
<evidence type="ECO:0000313" key="5">
    <source>
        <dbReference type="Proteomes" id="UP000711995"/>
    </source>
</evidence>
<reference evidence="4 5" key="1">
    <citation type="submission" date="2020-03" db="EMBL/GenBank/DDBJ databases">
        <title>Spirochaetal bacteria isolated from arthropods constitute a novel genus Entomospira genus novum within the order Spirochaetales.</title>
        <authorList>
            <person name="Grana-Miraglia L."/>
            <person name="Sikutova S."/>
            <person name="Fingerle V."/>
            <person name="Sing A."/>
            <person name="Castillo-Ramirez S."/>
            <person name="Margos G."/>
            <person name="Rudolf I."/>
        </authorList>
    </citation>
    <scope>NUCLEOTIDE SEQUENCE [LARGE SCALE GENOMIC DNA]</scope>
    <source>
        <strain evidence="4 5">BR193</strain>
    </source>
</reference>
<accession>A0A968G985</accession>
<evidence type="ECO:0000313" key="4">
    <source>
        <dbReference type="EMBL" id="NIZ40887.1"/>
    </source>
</evidence>
<organism evidence="4 5">
    <name type="scientific">Entomospira entomophila</name>
    <dbReference type="NCBI Taxonomy" id="2719988"/>
    <lineage>
        <taxon>Bacteria</taxon>
        <taxon>Pseudomonadati</taxon>
        <taxon>Spirochaetota</taxon>
        <taxon>Spirochaetia</taxon>
        <taxon>Spirochaetales</taxon>
        <taxon>Spirochaetaceae</taxon>
        <taxon>Entomospira</taxon>
    </lineage>
</organism>
<dbReference type="Pfam" id="PF13174">
    <property type="entry name" value="TPR_6"/>
    <property type="match status" value="1"/>
</dbReference>
<dbReference type="Pfam" id="PF13429">
    <property type="entry name" value="TPR_15"/>
    <property type="match status" value="1"/>
</dbReference>
<dbReference type="InterPro" id="IPR011990">
    <property type="entry name" value="TPR-like_helical_dom_sf"/>
</dbReference>
<name>A0A968G985_9SPIO</name>
<evidence type="ECO:0000256" key="1">
    <source>
        <dbReference type="ARBA" id="ARBA00022737"/>
    </source>
</evidence>
<dbReference type="InterPro" id="IPR051685">
    <property type="entry name" value="Ycf3/AcsC/BcsC/TPR_MFPF"/>
</dbReference>
<proteinExistence type="predicted"/>
<dbReference type="InterPro" id="IPR019734">
    <property type="entry name" value="TPR_rpt"/>
</dbReference>